<evidence type="ECO:0000256" key="4">
    <source>
        <dbReference type="ARBA" id="ARBA00023002"/>
    </source>
</evidence>
<accession>A0ABS0BWP4</accession>
<comment type="pathway">
    <text evidence="7">Porphyrin-containing compound metabolism; protoporphyrin-IX biosynthesis; protoporphyrin-IX from protoporphyrinogen-IX: step 1/1.</text>
</comment>
<evidence type="ECO:0000256" key="1">
    <source>
        <dbReference type="ARBA" id="ARBA00022630"/>
    </source>
</evidence>
<gene>
    <name evidence="7 9" type="primary">hemG</name>
    <name evidence="9" type="ORF">H8792_003940</name>
</gene>
<organism evidence="9 10">
    <name type="scientific">Thiomicrorhabdus heinhorstiae</name>
    <dbReference type="NCBI Taxonomy" id="2748010"/>
    <lineage>
        <taxon>Bacteria</taxon>
        <taxon>Pseudomonadati</taxon>
        <taxon>Pseudomonadota</taxon>
        <taxon>Gammaproteobacteria</taxon>
        <taxon>Thiotrichales</taxon>
        <taxon>Piscirickettsiaceae</taxon>
        <taxon>Thiomicrorhabdus</taxon>
    </lineage>
</organism>
<dbReference type="PANTHER" id="PTHR38030">
    <property type="entry name" value="PROTOPORPHYRINOGEN IX DEHYDROGENASE [MENAQUINONE]"/>
    <property type="match status" value="1"/>
</dbReference>
<keyword evidence="5" id="KW-0472">Membrane</keyword>
<dbReference type="EC" id="1.3.5.3" evidence="7"/>
<dbReference type="EMBL" id="JACBGI020000004">
    <property type="protein sequence ID" value="MBF6057485.1"/>
    <property type="molecule type" value="Genomic_DNA"/>
</dbReference>
<comment type="catalytic activity">
    <reaction evidence="7">
        <text>protoporphyrinogen IX + 3 a menaquinone = protoporphyrin IX + 3 a menaquinol</text>
        <dbReference type="Rhea" id="RHEA:27409"/>
        <dbReference type="Rhea" id="RHEA-COMP:9537"/>
        <dbReference type="Rhea" id="RHEA-COMP:9539"/>
        <dbReference type="ChEBI" id="CHEBI:16374"/>
        <dbReference type="ChEBI" id="CHEBI:18151"/>
        <dbReference type="ChEBI" id="CHEBI:57306"/>
        <dbReference type="ChEBI" id="CHEBI:57307"/>
        <dbReference type="EC" id="1.3.5.3"/>
    </reaction>
</comment>
<comment type="caution">
    <text evidence="9">The sequence shown here is derived from an EMBL/GenBank/DDBJ whole genome shotgun (WGS) entry which is preliminary data.</text>
</comment>
<dbReference type="Proteomes" id="UP001193680">
    <property type="component" value="Unassembled WGS sequence"/>
</dbReference>
<evidence type="ECO:0000259" key="8">
    <source>
        <dbReference type="PROSITE" id="PS50902"/>
    </source>
</evidence>
<sequence>MANILITYSTVDGHTQKICERLQEIAEGEKQQVTLVPLADAINLDVASFDKIVIGSSIRYGNYRPELFAFISKNLDLLNSKPSAFFSVNMVARKPQKNRPETNPYLQKFLRKSPWKPKVLEVFAGQIDYPRYGFFDRVMIQFIMKITNGPTDRYGSFEFTDWDRVEAFSATISRM</sequence>
<protein>
    <recommendedName>
        <fullName evidence="7">Protoporphyrinogen IX dehydrogenase [quinone]</fullName>
        <ecNumber evidence="7">1.3.5.3</ecNumber>
    </recommendedName>
    <alternativeName>
        <fullName evidence="7">Protoporphyrinogen IX dehydrogenase [menaquinone]</fullName>
    </alternativeName>
    <alternativeName>
        <fullName evidence="7">Protoporphyrinogen IX dehydrogenase [ubiquinone]</fullName>
    </alternativeName>
    <alternativeName>
        <fullName evidence="7">Protoporphyrinogen oxidase</fullName>
        <shortName evidence="7">PPO</shortName>
    </alternativeName>
</protein>
<comment type="cofactor">
    <cofactor evidence="7">
        <name>FMN</name>
        <dbReference type="ChEBI" id="CHEBI:58210"/>
    </cofactor>
    <text evidence="7">Binds 1 FMN non-covalently per subunit.</text>
</comment>
<dbReference type="HAMAP" id="MF_00853">
    <property type="entry name" value="HemG"/>
    <property type="match status" value="1"/>
</dbReference>
<dbReference type="InterPro" id="IPR052200">
    <property type="entry name" value="Protoporphyrinogen_IX_DH"/>
</dbReference>
<keyword evidence="4 7" id="KW-0560">Oxidoreductase</keyword>
<keyword evidence="10" id="KW-1185">Reference proteome</keyword>
<dbReference type="InterPro" id="IPR029039">
    <property type="entry name" value="Flavoprotein-like_sf"/>
</dbReference>
<proteinExistence type="inferred from homology"/>
<evidence type="ECO:0000256" key="6">
    <source>
        <dbReference type="ARBA" id="ARBA00023244"/>
    </source>
</evidence>
<comment type="subcellular location">
    <subcellularLocation>
        <location evidence="7">Cell membrane</location>
        <topology evidence="7">Peripheral membrane protein</topology>
    </subcellularLocation>
</comment>
<evidence type="ECO:0000256" key="2">
    <source>
        <dbReference type="ARBA" id="ARBA00022643"/>
    </source>
</evidence>
<reference evidence="9 10" key="1">
    <citation type="submission" date="2020-11" db="EMBL/GenBank/DDBJ databases">
        <title>Sulfur oxidizing isolate from Hospital Hole Sinkhole.</title>
        <authorList>
            <person name="Scott K.M."/>
        </authorList>
    </citation>
    <scope>NUCLEOTIDE SEQUENCE [LARGE SCALE GENOMIC DNA]</scope>
    <source>
        <strain evidence="9 10">HH1</strain>
    </source>
</reference>
<dbReference type="InterPro" id="IPR026816">
    <property type="entry name" value="Flavodoxin_dom"/>
</dbReference>
<dbReference type="SUPFAM" id="SSF52218">
    <property type="entry name" value="Flavoproteins"/>
    <property type="match status" value="1"/>
</dbReference>
<dbReference type="Gene3D" id="3.40.50.360">
    <property type="match status" value="1"/>
</dbReference>
<evidence type="ECO:0000256" key="5">
    <source>
        <dbReference type="ARBA" id="ARBA00023136"/>
    </source>
</evidence>
<dbReference type="Pfam" id="PF12724">
    <property type="entry name" value="Flavodoxin_5"/>
    <property type="match status" value="1"/>
</dbReference>
<name>A0ABS0BWP4_9GAMM</name>
<dbReference type="GO" id="GO:0016491">
    <property type="term" value="F:oxidoreductase activity"/>
    <property type="evidence" value="ECO:0007669"/>
    <property type="project" value="UniProtKB-KW"/>
</dbReference>
<dbReference type="RefSeq" id="WP_185977634.1">
    <property type="nucleotide sequence ID" value="NZ_JACBGI020000004.1"/>
</dbReference>
<dbReference type="InterPro" id="IPR044264">
    <property type="entry name" value="HemG"/>
</dbReference>
<evidence type="ECO:0000256" key="7">
    <source>
        <dbReference type="HAMAP-Rule" id="MF_00853"/>
    </source>
</evidence>
<evidence type="ECO:0000313" key="9">
    <source>
        <dbReference type="EMBL" id="MBF6057485.1"/>
    </source>
</evidence>
<dbReference type="NCBIfam" id="NF008316">
    <property type="entry name" value="PRK11104.1"/>
    <property type="match status" value="1"/>
</dbReference>
<evidence type="ECO:0000313" key="10">
    <source>
        <dbReference type="Proteomes" id="UP001193680"/>
    </source>
</evidence>
<keyword evidence="1 7" id="KW-0285">Flavoprotein</keyword>
<keyword evidence="6 7" id="KW-0627">Porphyrin biosynthesis</keyword>
<evidence type="ECO:0000256" key="3">
    <source>
        <dbReference type="ARBA" id="ARBA00022741"/>
    </source>
</evidence>
<dbReference type="PROSITE" id="PS50902">
    <property type="entry name" value="FLAVODOXIN_LIKE"/>
    <property type="match status" value="1"/>
</dbReference>
<feature type="domain" description="Flavodoxin-like" evidence="8">
    <location>
        <begin position="4"/>
        <end position="175"/>
    </location>
</feature>
<keyword evidence="2 7" id="KW-0288">FMN</keyword>
<dbReference type="InterPro" id="IPR008254">
    <property type="entry name" value="Flavodoxin/NO_synth"/>
</dbReference>
<keyword evidence="3 7" id="KW-0547">Nucleotide-binding</keyword>
<dbReference type="PANTHER" id="PTHR38030:SF2">
    <property type="entry name" value="PROTOPORPHYRINOGEN IX DEHYDROGENASE [QUINONE]"/>
    <property type="match status" value="1"/>
</dbReference>
<comment type="catalytic activity">
    <reaction evidence="7">
        <text>protoporphyrinogen IX + 3 a quinone = protoporphyrin IX + 3 a quinol</text>
        <dbReference type="Rhea" id="RHEA:65032"/>
        <dbReference type="ChEBI" id="CHEBI:24646"/>
        <dbReference type="ChEBI" id="CHEBI:57306"/>
        <dbReference type="ChEBI" id="CHEBI:57307"/>
        <dbReference type="ChEBI" id="CHEBI:132124"/>
        <dbReference type="EC" id="1.3.5.3"/>
    </reaction>
</comment>
<comment type="catalytic activity">
    <reaction evidence="7">
        <text>protoporphyrinogen IX + 3 a ubiquinone = protoporphyrin IX + 3 a ubiquinol</text>
        <dbReference type="Rhea" id="RHEA:63936"/>
        <dbReference type="Rhea" id="RHEA-COMP:9565"/>
        <dbReference type="Rhea" id="RHEA-COMP:9566"/>
        <dbReference type="ChEBI" id="CHEBI:16389"/>
        <dbReference type="ChEBI" id="CHEBI:17976"/>
        <dbReference type="ChEBI" id="CHEBI:57306"/>
        <dbReference type="ChEBI" id="CHEBI:57307"/>
    </reaction>
</comment>
<keyword evidence="7" id="KW-1003">Cell membrane</keyword>
<comment type="similarity">
    <text evidence="7">Belongs to the HemG family.</text>
</comment>
<comment type="function">
    <text evidence="7">Catalyzes the 6-electron oxidation of protoporphyrinogen IX to form protoporphyrin IX; under anaerobic conditions uses menaquinone as an electron acceptor, under aerobic conditions uses ubiquinone as an electron acceptor.</text>
</comment>